<gene>
    <name evidence="8" type="primary">deaD</name>
    <name evidence="8" type="synonym">csdA</name>
    <name evidence="14" type="ORF">MT2528_1922</name>
</gene>
<keyword evidence="1 8" id="KW-0963">Cytoplasm</keyword>
<dbReference type="EMBL" id="FPLJ01000049">
    <property type="protein sequence ID" value="SGY90420.1"/>
    <property type="molecule type" value="Genomic_DNA"/>
</dbReference>
<dbReference type="Pfam" id="PF25399">
    <property type="entry name" value="DeaD_dimer"/>
    <property type="match status" value="1"/>
</dbReference>
<dbReference type="InterPro" id="IPR014001">
    <property type="entry name" value="Helicase_ATP-bd"/>
</dbReference>
<proteinExistence type="inferred from homology"/>
<comment type="subcellular location">
    <subcellularLocation>
        <location evidence="8">Cytoplasm</location>
    </subcellularLocation>
</comment>
<dbReference type="Pfam" id="PF03880">
    <property type="entry name" value="DbpA"/>
    <property type="match status" value="1"/>
</dbReference>
<evidence type="ECO:0000259" key="12">
    <source>
        <dbReference type="PROSITE" id="PS51194"/>
    </source>
</evidence>
<sequence>MSDTSPVQFTDLNLPEPILKALNDLGYETPSPIQAECIPLLQDGGDVLGMAQTGTGKTAAFALPLLSRIDTSLTKPQILVLAPTRELAIQVAEAFQAYSRHMRGFHVLPIYGGQSYPIQLKALKRNPQVIVGTPGRVIDHINRGTLDLSGIKALVLDEADEMLRMGFIDDVESILSKTPEQRQMALFSATMPEEIRRITKRFMTEPTSVKIANKTSTVENIEQKCLIIGGLQAKLDGLTRILETEDYDGVIIFARTKTMTVELAEKLEARGYSAAALNGDLNQAMRERTVSRLKNGQLDIVIATDVAARGLDVSRIDLVINYDIPTDTESYVHRIGRTGRAGRKGTAILFAAPRERRLLKAIERATRQPLTMMDLPSRDDVTKKRIASFRDQLSTLSSGEENLDFYKNLVGQLSEELELSELDLASALLFMAQKEKPLVLPPEAPRRERSFRDDDRGDRGRDRNDRGERRDRGDRPERAERGERRPAAEMEVFRIEVGRTDGVQVKNIVGAIANEANINSRNIGGIRLHDDYSTIELPKGMPSEQLQQLQQVYVCNKALRMSKLEGVAAEGRQERSRPARDNDRPARDGHRGQRRDSNGGERRENSERRPRRPRRD</sequence>
<dbReference type="PANTHER" id="PTHR47963">
    <property type="entry name" value="DEAD-BOX ATP-DEPENDENT RNA HELICASE 47, MITOCHONDRIAL"/>
    <property type="match status" value="1"/>
</dbReference>
<dbReference type="SMART" id="SM00490">
    <property type="entry name" value="HELICc"/>
    <property type="match status" value="1"/>
</dbReference>
<comment type="catalytic activity">
    <reaction evidence="8">
        <text>ATP + H2O = ADP + phosphate + H(+)</text>
        <dbReference type="Rhea" id="RHEA:13065"/>
        <dbReference type="ChEBI" id="CHEBI:15377"/>
        <dbReference type="ChEBI" id="CHEBI:15378"/>
        <dbReference type="ChEBI" id="CHEBI:30616"/>
        <dbReference type="ChEBI" id="CHEBI:43474"/>
        <dbReference type="ChEBI" id="CHEBI:456216"/>
        <dbReference type="EC" id="3.6.4.13"/>
    </reaction>
</comment>
<dbReference type="Gene3D" id="3.40.50.300">
    <property type="entry name" value="P-loop containing nucleotide triphosphate hydrolases"/>
    <property type="match status" value="2"/>
</dbReference>
<evidence type="ECO:0000256" key="5">
    <source>
        <dbReference type="ARBA" id="ARBA00022840"/>
    </source>
</evidence>
<accession>A0ABY1HFH3</accession>
<dbReference type="InterPro" id="IPR014014">
    <property type="entry name" value="RNA_helicase_DEAD_Q_motif"/>
</dbReference>
<evidence type="ECO:0000259" key="13">
    <source>
        <dbReference type="PROSITE" id="PS51195"/>
    </source>
</evidence>
<evidence type="ECO:0000256" key="1">
    <source>
        <dbReference type="ARBA" id="ARBA00022490"/>
    </source>
</evidence>
<dbReference type="EC" id="3.6.4.13" evidence="8"/>
<dbReference type="GO" id="GO:0004386">
    <property type="term" value="F:helicase activity"/>
    <property type="evidence" value="ECO:0007669"/>
    <property type="project" value="UniProtKB-KW"/>
</dbReference>
<dbReference type="PANTHER" id="PTHR47963:SF8">
    <property type="entry name" value="ATP-DEPENDENT RNA HELICASE DEAD"/>
    <property type="match status" value="1"/>
</dbReference>
<dbReference type="PROSITE" id="PS00039">
    <property type="entry name" value="DEAD_ATP_HELICASE"/>
    <property type="match status" value="1"/>
</dbReference>
<dbReference type="SUPFAM" id="SSF52540">
    <property type="entry name" value="P-loop containing nucleoside triphosphate hydrolases"/>
    <property type="match status" value="1"/>
</dbReference>
<reference evidence="14 15" key="1">
    <citation type="submission" date="2016-11" db="EMBL/GenBank/DDBJ databases">
        <authorList>
            <person name="Klemetsen T."/>
        </authorList>
    </citation>
    <scope>NUCLEOTIDE SEQUENCE [LARGE SCALE GENOMIC DNA]</scope>
    <source>
        <strain evidence="14">MT 2528</strain>
    </source>
</reference>
<dbReference type="InterPro" id="IPR011545">
    <property type="entry name" value="DEAD/DEAH_box_helicase_dom"/>
</dbReference>
<keyword evidence="6 8" id="KW-0694">RNA-binding</keyword>
<evidence type="ECO:0000256" key="10">
    <source>
        <dbReference type="SAM" id="MobiDB-lite"/>
    </source>
</evidence>
<keyword evidence="4 8" id="KW-0347">Helicase</keyword>
<feature type="domain" description="Helicase ATP-binding" evidence="11">
    <location>
        <begin position="38"/>
        <end position="209"/>
    </location>
</feature>
<dbReference type="HAMAP" id="MF_00964">
    <property type="entry name" value="DEAD_helicase_DeaD"/>
    <property type="match status" value="1"/>
</dbReference>
<comment type="caution">
    <text evidence="14">The sequence shown here is derived from an EMBL/GenBank/DDBJ whole genome shotgun (WGS) entry which is preliminary data.</text>
</comment>
<evidence type="ECO:0000259" key="11">
    <source>
        <dbReference type="PROSITE" id="PS51192"/>
    </source>
</evidence>
<name>A0ABY1HFH3_9GAMM</name>
<dbReference type="CDD" id="cd12499">
    <property type="entry name" value="RRM_EcCsdA_like"/>
    <property type="match status" value="1"/>
</dbReference>
<protein>
    <recommendedName>
        <fullName evidence="8">ATP-dependent RNA helicase DeaD</fullName>
        <ecNumber evidence="8">3.6.4.13</ecNumber>
    </recommendedName>
    <alternativeName>
        <fullName evidence="8">Cold-shock DEAD box protein A</fullName>
    </alternativeName>
</protein>
<dbReference type="CDD" id="cd00268">
    <property type="entry name" value="DEADc"/>
    <property type="match status" value="1"/>
</dbReference>
<comment type="function">
    <text evidence="8">DEAD-box RNA helicase involved in various cellular processes at low temperature, including ribosome biogenesis, mRNA degradation and translation initiation.</text>
</comment>
<evidence type="ECO:0000313" key="15">
    <source>
        <dbReference type="Proteomes" id="UP000182660"/>
    </source>
</evidence>
<dbReference type="InterPro" id="IPR005580">
    <property type="entry name" value="DbpA/CsdA_RNA-bd_dom"/>
</dbReference>
<dbReference type="Pfam" id="PF00270">
    <property type="entry name" value="DEAD"/>
    <property type="match status" value="1"/>
</dbReference>
<dbReference type="InterPro" id="IPR044742">
    <property type="entry name" value="DEAD/DEAH_RhlB"/>
</dbReference>
<keyword evidence="3 8" id="KW-0378">Hydrolase</keyword>
<feature type="compositionally biased region" description="Basic and acidic residues" evidence="10">
    <location>
        <begin position="444"/>
        <end position="485"/>
    </location>
</feature>
<comment type="similarity">
    <text evidence="8">Belongs to the DEAD box helicase family. DeaD/CsdA subfamily.</text>
</comment>
<feature type="domain" description="DEAD-box RNA helicase Q" evidence="13">
    <location>
        <begin position="7"/>
        <end position="35"/>
    </location>
</feature>
<keyword evidence="15" id="KW-1185">Reference proteome</keyword>
<dbReference type="CDD" id="cd18787">
    <property type="entry name" value="SF2_C_DEAD"/>
    <property type="match status" value="1"/>
</dbReference>
<dbReference type="SMART" id="SM00487">
    <property type="entry name" value="DEXDc"/>
    <property type="match status" value="1"/>
</dbReference>
<feature type="short sequence motif" description="Q motif" evidence="9">
    <location>
        <begin position="7"/>
        <end position="35"/>
    </location>
</feature>
<keyword evidence="2 8" id="KW-0547">Nucleotide-binding</keyword>
<dbReference type="InterPro" id="IPR057325">
    <property type="entry name" value="DeaD_dimer"/>
</dbReference>
<evidence type="ECO:0000256" key="9">
    <source>
        <dbReference type="PROSITE-ProRule" id="PRU00552"/>
    </source>
</evidence>
<feature type="domain" description="Helicase C-terminal" evidence="12">
    <location>
        <begin position="234"/>
        <end position="381"/>
    </location>
</feature>
<keyword evidence="5 8" id="KW-0067">ATP-binding</keyword>
<dbReference type="InterPro" id="IPR001650">
    <property type="entry name" value="Helicase_C-like"/>
</dbReference>
<dbReference type="Pfam" id="PF00271">
    <property type="entry name" value="Helicase_C"/>
    <property type="match status" value="1"/>
</dbReference>
<dbReference type="InterPro" id="IPR027417">
    <property type="entry name" value="P-loop_NTPase"/>
</dbReference>
<evidence type="ECO:0000256" key="8">
    <source>
        <dbReference type="HAMAP-Rule" id="MF_00964"/>
    </source>
</evidence>
<dbReference type="InterPro" id="IPR050547">
    <property type="entry name" value="DEAD_box_RNA_helicases"/>
</dbReference>
<dbReference type="InterPro" id="IPR028618">
    <property type="entry name" value="DEAD_helicase_DeaD"/>
</dbReference>
<dbReference type="InterPro" id="IPR000629">
    <property type="entry name" value="RNA-helicase_DEAD-box_CS"/>
</dbReference>
<dbReference type="RefSeq" id="WP_075472045.1">
    <property type="nucleotide sequence ID" value="NZ_CAWQZC010000063.1"/>
</dbReference>
<organism evidence="14 15">
    <name type="scientific">Moritella viscosa</name>
    <dbReference type="NCBI Taxonomy" id="80854"/>
    <lineage>
        <taxon>Bacteria</taxon>
        <taxon>Pseudomonadati</taxon>
        <taxon>Pseudomonadota</taxon>
        <taxon>Gammaproteobacteria</taxon>
        <taxon>Alteromonadales</taxon>
        <taxon>Moritellaceae</taxon>
        <taxon>Moritella</taxon>
    </lineage>
</organism>
<evidence type="ECO:0000256" key="6">
    <source>
        <dbReference type="ARBA" id="ARBA00022884"/>
    </source>
</evidence>
<dbReference type="PROSITE" id="PS51194">
    <property type="entry name" value="HELICASE_CTER"/>
    <property type="match status" value="1"/>
</dbReference>
<dbReference type="Gene3D" id="3.30.70.330">
    <property type="match status" value="1"/>
</dbReference>
<evidence type="ECO:0000256" key="2">
    <source>
        <dbReference type="ARBA" id="ARBA00022741"/>
    </source>
</evidence>
<dbReference type="InterPro" id="IPR034415">
    <property type="entry name" value="CsdA_RRM"/>
</dbReference>
<evidence type="ECO:0000313" key="14">
    <source>
        <dbReference type="EMBL" id="SGY90420.1"/>
    </source>
</evidence>
<feature type="region of interest" description="Disordered" evidence="10">
    <location>
        <begin position="440"/>
        <end position="485"/>
    </location>
</feature>
<evidence type="ECO:0000256" key="3">
    <source>
        <dbReference type="ARBA" id="ARBA00022801"/>
    </source>
</evidence>
<feature type="region of interest" description="Disordered" evidence="10">
    <location>
        <begin position="566"/>
        <end position="616"/>
    </location>
</feature>
<dbReference type="GeneID" id="61295821"/>
<dbReference type="Proteomes" id="UP000182660">
    <property type="component" value="Unassembled WGS sequence"/>
</dbReference>
<evidence type="ECO:0000256" key="4">
    <source>
        <dbReference type="ARBA" id="ARBA00022806"/>
    </source>
</evidence>
<dbReference type="PROSITE" id="PS51195">
    <property type="entry name" value="Q_MOTIF"/>
    <property type="match status" value="1"/>
</dbReference>
<keyword evidence="7 8" id="KW-0346">Stress response</keyword>
<feature type="compositionally biased region" description="Basic and acidic residues" evidence="10">
    <location>
        <begin position="571"/>
        <end position="608"/>
    </location>
</feature>
<evidence type="ECO:0000256" key="7">
    <source>
        <dbReference type="ARBA" id="ARBA00023016"/>
    </source>
</evidence>
<dbReference type="InterPro" id="IPR012677">
    <property type="entry name" value="Nucleotide-bd_a/b_plait_sf"/>
</dbReference>
<dbReference type="PROSITE" id="PS51192">
    <property type="entry name" value="HELICASE_ATP_BIND_1"/>
    <property type="match status" value="1"/>
</dbReference>